<comment type="caution">
    <text evidence="1">The sequence shown here is derived from an EMBL/GenBank/DDBJ whole genome shotgun (WGS) entry which is preliminary data.</text>
</comment>
<dbReference type="EMBL" id="BPRC01000044">
    <property type="protein sequence ID" value="GJE68115.1"/>
    <property type="molecule type" value="Genomic_DNA"/>
</dbReference>
<evidence type="ECO:0000313" key="1">
    <source>
        <dbReference type="EMBL" id="GJE68115.1"/>
    </source>
</evidence>
<sequence>MKKNERPSHWDVPDSLKLYADFLERAAFFSDRASRDYILAARNIIRCYPELMNLVKPDVIDAQHFRVIKELVSISRQDEREGKDQVGIERGENETFAEVPAGRVAYYRASTTILREKISGPRNTINYQRLSARESHISAVASLQEHFERNTSAIKLISDPSEVQHYNLFQISIIEFGYDSTFELRSNYATHCNDTNVLRSDFHDSTNPFFSGPYLDLAPGIYRLEMTLRSSQPSSVKLNIMRKKTHTNAVIHAEHRHLIAGENQLTIEFTWNHELNGGVYESVLRVNDNIFLSLELKKYNLVYVAPLKSLK</sequence>
<reference evidence="1" key="2">
    <citation type="submission" date="2021-08" db="EMBL/GenBank/DDBJ databases">
        <authorList>
            <person name="Tani A."/>
            <person name="Ola A."/>
            <person name="Ogura Y."/>
            <person name="Katsura K."/>
            <person name="Hayashi T."/>
        </authorList>
    </citation>
    <scope>NUCLEOTIDE SEQUENCE</scope>
    <source>
        <strain evidence="1">NBRC 15686</strain>
    </source>
</reference>
<gene>
    <name evidence="1" type="ORF">LNAOJCKE_5351</name>
</gene>
<dbReference type="Proteomes" id="UP001055039">
    <property type="component" value="Unassembled WGS sequence"/>
</dbReference>
<reference evidence="1" key="1">
    <citation type="journal article" date="2021" name="Front. Microbiol.">
        <title>Comprehensive Comparative Genomics and Phenotyping of Methylobacterium Species.</title>
        <authorList>
            <person name="Alessa O."/>
            <person name="Ogura Y."/>
            <person name="Fujitani Y."/>
            <person name="Takami H."/>
            <person name="Hayashi T."/>
            <person name="Sahin N."/>
            <person name="Tani A."/>
        </authorList>
    </citation>
    <scope>NUCLEOTIDE SEQUENCE</scope>
    <source>
        <strain evidence="1">NBRC 15686</strain>
    </source>
</reference>
<keyword evidence="2" id="KW-1185">Reference proteome</keyword>
<accession>A0ABQ4UPV3</accession>
<protein>
    <submittedName>
        <fullName evidence="1">Uncharacterized protein</fullName>
    </submittedName>
</protein>
<organism evidence="1 2">
    <name type="scientific">Methylorubrum aminovorans</name>
    <dbReference type="NCBI Taxonomy" id="269069"/>
    <lineage>
        <taxon>Bacteria</taxon>
        <taxon>Pseudomonadati</taxon>
        <taxon>Pseudomonadota</taxon>
        <taxon>Alphaproteobacteria</taxon>
        <taxon>Hyphomicrobiales</taxon>
        <taxon>Methylobacteriaceae</taxon>
        <taxon>Methylorubrum</taxon>
    </lineage>
</organism>
<evidence type="ECO:0000313" key="2">
    <source>
        <dbReference type="Proteomes" id="UP001055039"/>
    </source>
</evidence>
<name>A0ABQ4UPV3_9HYPH</name>
<proteinExistence type="predicted"/>